<evidence type="ECO:0000313" key="2">
    <source>
        <dbReference type="EMBL" id="EMT54753.1"/>
    </source>
</evidence>
<dbReference type="STRING" id="1300222.I532_04075"/>
<protein>
    <submittedName>
        <fullName evidence="2">Uncharacterized protein</fullName>
    </submittedName>
</protein>
<evidence type="ECO:0000256" key="1">
    <source>
        <dbReference type="SAM" id="Coils"/>
    </source>
</evidence>
<dbReference type="Proteomes" id="UP000012081">
    <property type="component" value="Unassembled WGS sequence"/>
</dbReference>
<dbReference type="RefSeq" id="WP_003386567.1">
    <property type="nucleotide sequence ID" value="NZ_APBN01000001.1"/>
</dbReference>
<keyword evidence="1" id="KW-0175">Coiled coil</keyword>
<organism evidence="2 3">
    <name type="scientific">Brevibacillus borstelensis AK1</name>
    <dbReference type="NCBI Taxonomy" id="1300222"/>
    <lineage>
        <taxon>Bacteria</taxon>
        <taxon>Bacillati</taxon>
        <taxon>Bacillota</taxon>
        <taxon>Bacilli</taxon>
        <taxon>Bacillales</taxon>
        <taxon>Paenibacillaceae</taxon>
        <taxon>Brevibacillus</taxon>
    </lineage>
</organism>
<keyword evidence="3" id="KW-1185">Reference proteome</keyword>
<sequence>MPTVSYEFIDQHDEMTDQLRELRASVRVATDDLRQLAATLHTEDHESIYDALVDIAKSLERDAGIYRADAKRKEAE</sequence>
<dbReference type="EMBL" id="APBN01000001">
    <property type="protein sequence ID" value="EMT54753.1"/>
    <property type="molecule type" value="Genomic_DNA"/>
</dbReference>
<reference evidence="2 3" key="1">
    <citation type="submission" date="2013-03" db="EMBL/GenBank/DDBJ databases">
        <title>Assembly of a new bacterial strain Brevibacillus borstelensis AK1.</title>
        <authorList>
            <person name="Rajan I."/>
            <person name="PoliReddy D."/>
            <person name="Sugumar T."/>
            <person name="Rathinam K."/>
            <person name="Alqarawi S."/>
            <person name="Khalil A.B."/>
            <person name="Sivakumar N."/>
        </authorList>
    </citation>
    <scope>NUCLEOTIDE SEQUENCE [LARGE SCALE GENOMIC DNA]</scope>
    <source>
        <strain evidence="2 3">AK1</strain>
    </source>
</reference>
<name>M8DM93_9BACL</name>
<dbReference type="PATRIC" id="fig|1300222.3.peg.847"/>
<dbReference type="AlphaFoldDB" id="M8DM93"/>
<comment type="caution">
    <text evidence="2">The sequence shown here is derived from an EMBL/GenBank/DDBJ whole genome shotgun (WGS) entry which is preliminary data.</text>
</comment>
<evidence type="ECO:0000313" key="3">
    <source>
        <dbReference type="Proteomes" id="UP000012081"/>
    </source>
</evidence>
<dbReference type="OrthoDB" id="9967627at2"/>
<feature type="coiled-coil region" evidence="1">
    <location>
        <begin position="12"/>
        <end position="76"/>
    </location>
</feature>
<proteinExistence type="predicted"/>
<accession>M8DM93</accession>
<gene>
    <name evidence="2" type="ORF">I532_04075</name>
</gene>